<feature type="transmembrane region" description="Helical" evidence="1">
    <location>
        <begin position="12"/>
        <end position="31"/>
    </location>
</feature>
<dbReference type="Proteomes" id="UP001141950">
    <property type="component" value="Unassembled WGS sequence"/>
</dbReference>
<reference evidence="2" key="1">
    <citation type="submission" date="2022-08" db="EMBL/GenBank/DDBJ databases">
        <title>The genomic sequence of strain Paenibacillus sp. SCIV0701.</title>
        <authorList>
            <person name="Zhao H."/>
        </authorList>
    </citation>
    <scope>NUCLEOTIDE SEQUENCE</scope>
    <source>
        <strain evidence="2">SCIV0701</strain>
    </source>
</reference>
<proteinExistence type="predicted"/>
<evidence type="ECO:0000256" key="1">
    <source>
        <dbReference type="SAM" id="Phobius"/>
    </source>
</evidence>
<dbReference type="AlphaFoldDB" id="A0A9X2MU78"/>
<name>A0A9X2MU78_9BACL</name>
<comment type="caution">
    <text evidence="2">The sequence shown here is derived from an EMBL/GenBank/DDBJ whole genome shotgun (WGS) entry which is preliminary data.</text>
</comment>
<keyword evidence="1" id="KW-1133">Transmembrane helix</keyword>
<dbReference type="RefSeq" id="WP_257448930.1">
    <property type="nucleotide sequence ID" value="NZ_JANIPJ010000014.1"/>
</dbReference>
<feature type="transmembrane region" description="Helical" evidence="1">
    <location>
        <begin position="43"/>
        <end position="64"/>
    </location>
</feature>
<protein>
    <submittedName>
        <fullName evidence="2">Uncharacterized protein</fullName>
    </submittedName>
</protein>
<gene>
    <name evidence="2" type="ORF">NQZ67_18810</name>
</gene>
<keyword evidence="3" id="KW-1185">Reference proteome</keyword>
<evidence type="ECO:0000313" key="2">
    <source>
        <dbReference type="EMBL" id="MCR2805938.1"/>
    </source>
</evidence>
<sequence>MNGMRWVKLMGLLSGIVLLNVFLLSPGFVGLEIGRSNAMETAAGATVFVMSIVVLVYVSHALIFKPPPALPSGPKAFSREDYLRAFRRFKGMKAYRKEAAAALDQMDRMEKKKAALVGVLSRRFEPSELSFQKFSAAISEVEKLFYLHLRGILNKVSVVHAAGIGAPGDASPHRSDQLIQEKTTLYQQYVVYATGCLSANEGILLKLDQLLLEITKLSLADHRDVMEMACMKEIDVLIQQTKFYKP</sequence>
<keyword evidence="1" id="KW-0472">Membrane</keyword>
<organism evidence="2 3">
    <name type="scientific">Paenibacillus soyae</name>
    <dbReference type="NCBI Taxonomy" id="2969249"/>
    <lineage>
        <taxon>Bacteria</taxon>
        <taxon>Bacillati</taxon>
        <taxon>Bacillota</taxon>
        <taxon>Bacilli</taxon>
        <taxon>Bacillales</taxon>
        <taxon>Paenibacillaceae</taxon>
        <taxon>Paenibacillus</taxon>
    </lineage>
</organism>
<keyword evidence="1" id="KW-0812">Transmembrane</keyword>
<dbReference type="EMBL" id="JANIPJ010000014">
    <property type="protein sequence ID" value="MCR2805938.1"/>
    <property type="molecule type" value="Genomic_DNA"/>
</dbReference>
<evidence type="ECO:0000313" key="3">
    <source>
        <dbReference type="Proteomes" id="UP001141950"/>
    </source>
</evidence>
<accession>A0A9X2MU78</accession>